<dbReference type="SUPFAM" id="SSF46785">
    <property type="entry name" value="Winged helix' DNA-binding domain"/>
    <property type="match status" value="1"/>
</dbReference>
<dbReference type="InterPro" id="IPR012318">
    <property type="entry name" value="HTH_CRP"/>
</dbReference>
<name>A0ABU5UQH7_NODSP</name>
<comment type="caution">
    <text evidence="6">The sequence shown here is derived from an EMBL/GenBank/DDBJ whole genome shotgun (WGS) entry which is preliminary data.</text>
</comment>
<dbReference type="InterPro" id="IPR036390">
    <property type="entry name" value="WH_DNA-bd_sf"/>
</dbReference>
<dbReference type="Proteomes" id="UP001303285">
    <property type="component" value="Unassembled WGS sequence"/>
</dbReference>
<feature type="region of interest" description="Disordered" evidence="4">
    <location>
        <begin position="1"/>
        <end position="24"/>
    </location>
</feature>
<dbReference type="GeneID" id="78017327"/>
<evidence type="ECO:0000256" key="3">
    <source>
        <dbReference type="ARBA" id="ARBA00023163"/>
    </source>
</evidence>
<keyword evidence="7" id="KW-1185">Reference proteome</keyword>
<evidence type="ECO:0000256" key="2">
    <source>
        <dbReference type="ARBA" id="ARBA00023125"/>
    </source>
</evidence>
<evidence type="ECO:0000313" key="7">
    <source>
        <dbReference type="Proteomes" id="UP001303285"/>
    </source>
</evidence>
<accession>A0ABU5UQH7</accession>
<dbReference type="EMBL" id="JAYGHK010000028">
    <property type="protein sequence ID" value="MEA5608518.1"/>
    <property type="molecule type" value="Genomic_DNA"/>
</dbReference>
<sequence>MMSSTSLTPNLSNVSNGTKPSGELPQRLFTRRELIPPEKDVMWRIERGAVRTLTWSEEGIFITLGYWGAGDLIGYSLSKVEPYHIECVTSVEVSIIPPHLWYKDINAFVSHIQDSEELLSIVHLKPMSLRLGKFLLWLSEKFGRDVEQGKLIDLNITHQEISEVLNTTRVTVTRLLQQFEEQGALLRYKRRIILLAPNKLIKNIV</sequence>
<evidence type="ECO:0000313" key="6">
    <source>
        <dbReference type="EMBL" id="MEA5608518.1"/>
    </source>
</evidence>
<dbReference type="SUPFAM" id="SSF51206">
    <property type="entry name" value="cAMP-binding domain-like"/>
    <property type="match status" value="1"/>
</dbReference>
<dbReference type="SMART" id="SM00419">
    <property type="entry name" value="HTH_CRP"/>
    <property type="match status" value="1"/>
</dbReference>
<evidence type="ECO:0000256" key="1">
    <source>
        <dbReference type="ARBA" id="ARBA00023015"/>
    </source>
</evidence>
<feature type="domain" description="HTH crp-type" evidence="5">
    <location>
        <begin position="125"/>
        <end position="198"/>
    </location>
</feature>
<dbReference type="Pfam" id="PF13545">
    <property type="entry name" value="HTH_Crp_2"/>
    <property type="match status" value="1"/>
</dbReference>
<dbReference type="CDD" id="cd00092">
    <property type="entry name" value="HTH_CRP"/>
    <property type="match status" value="1"/>
</dbReference>
<dbReference type="PROSITE" id="PS51063">
    <property type="entry name" value="HTH_CRP_2"/>
    <property type="match status" value="1"/>
</dbReference>
<gene>
    <name evidence="6" type="ORF">VB695_10595</name>
</gene>
<dbReference type="InterPro" id="IPR036388">
    <property type="entry name" value="WH-like_DNA-bd_sf"/>
</dbReference>
<dbReference type="PRINTS" id="PR00034">
    <property type="entry name" value="HTHCRP"/>
</dbReference>
<dbReference type="RefSeq" id="WP_107806283.1">
    <property type="nucleotide sequence ID" value="NZ_JAYGHK010000028.1"/>
</dbReference>
<keyword evidence="1" id="KW-0805">Transcription regulation</keyword>
<dbReference type="Gene3D" id="1.10.10.10">
    <property type="entry name" value="Winged helix-like DNA-binding domain superfamily/Winged helix DNA-binding domain"/>
    <property type="match status" value="1"/>
</dbReference>
<organism evidence="6 7">
    <name type="scientific">Nodularia spumigena UHCC 0060</name>
    <dbReference type="NCBI Taxonomy" id="3110300"/>
    <lineage>
        <taxon>Bacteria</taxon>
        <taxon>Bacillati</taxon>
        <taxon>Cyanobacteriota</taxon>
        <taxon>Cyanophyceae</taxon>
        <taxon>Nostocales</taxon>
        <taxon>Nodulariaceae</taxon>
        <taxon>Nodularia</taxon>
    </lineage>
</organism>
<dbReference type="InterPro" id="IPR018490">
    <property type="entry name" value="cNMP-bd_dom_sf"/>
</dbReference>
<keyword evidence="2" id="KW-0238">DNA-binding</keyword>
<keyword evidence="3" id="KW-0804">Transcription</keyword>
<evidence type="ECO:0000259" key="5">
    <source>
        <dbReference type="PROSITE" id="PS51063"/>
    </source>
</evidence>
<proteinExistence type="predicted"/>
<reference evidence="6 7" key="1">
    <citation type="submission" date="2023-12" db="EMBL/GenBank/DDBJ databases">
        <title>Baltic Sea Cyanobacteria.</title>
        <authorList>
            <person name="Delbaje E."/>
            <person name="Fewer D.P."/>
            <person name="Shishido T.K."/>
        </authorList>
    </citation>
    <scope>NUCLEOTIDE SEQUENCE [LARGE SCALE GENOMIC DNA]</scope>
    <source>
        <strain evidence="6 7">UHCC 0060</strain>
    </source>
</reference>
<protein>
    <submittedName>
        <fullName evidence="6">Crp/Fnr family transcriptional regulator</fullName>
    </submittedName>
</protein>
<evidence type="ECO:0000256" key="4">
    <source>
        <dbReference type="SAM" id="MobiDB-lite"/>
    </source>
</evidence>
<feature type="compositionally biased region" description="Polar residues" evidence="4">
    <location>
        <begin position="1"/>
        <end position="19"/>
    </location>
</feature>